<dbReference type="EMBL" id="JBICBT010000225">
    <property type="protein sequence ID" value="KAL3120077.1"/>
    <property type="molecule type" value="Genomic_DNA"/>
</dbReference>
<dbReference type="Pfam" id="PF22486">
    <property type="entry name" value="MATH_2"/>
    <property type="match status" value="1"/>
</dbReference>
<evidence type="ECO:0000313" key="2">
    <source>
        <dbReference type="EMBL" id="KAL3120077.1"/>
    </source>
</evidence>
<feature type="domain" description="MATH" evidence="1">
    <location>
        <begin position="229"/>
        <end position="358"/>
    </location>
</feature>
<reference evidence="2 3" key="1">
    <citation type="submission" date="2024-10" db="EMBL/GenBank/DDBJ databases">
        <authorList>
            <person name="Kim D."/>
        </authorList>
    </citation>
    <scope>NUCLEOTIDE SEQUENCE [LARGE SCALE GENOMIC DNA]</scope>
    <source>
        <strain evidence="2">BH-2024</strain>
    </source>
</reference>
<dbReference type="Pfam" id="PF00651">
    <property type="entry name" value="BTB"/>
    <property type="match status" value="1"/>
</dbReference>
<sequence>MFRYDKGQIEVPDIEIEAFKAMLTFIYTMNFNGLDVNNLFDILEAANKYNIIGLVKKCADFLIEKLHNVFVSFQEARFLNMEALRWADEQCRQNDIECSAENQRKMLGPALFNIRLPLIPKEEFTKSVISTNVLTTEERFDVFQHYFDPKLSDAPKLFPSKFPTHRRYKKGERIEMEIEKVSEFALEEELLDPSKGFYNKDEDKVKLAIDVIVVEPKTDKIISDPNKSNGTLSMEIEKLSEFAREIEASERKSETLYIKGMPWKIIAKIKNGNNEKWLGIFLLCDASEKDGNWSRKCLVTFRIVSQKNGVRDFKKEFEKMVFNNEAKSWGYEFISFTELMDPSKGLYNKDEDKVTLAIHFTCEYRIHFEKD</sequence>
<dbReference type="PANTHER" id="PTHR45774">
    <property type="entry name" value="BTB/POZ DOMAIN-CONTAINING"/>
    <property type="match status" value="1"/>
</dbReference>
<dbReference type="SMART" id="SM00061">
    <property type="entry name" value="MATH"/>
    <property type="match status" value="1"/>
</dbReference>
<evidence type="ECO:0000259" key="1">
    <source>
        <dbReference type="PROSITE" id="PS50144"/>
    </source>
</evidence>
<dbReference type="PROSITE" id="PS50144">
    <property type="entry name" value="MATH"/>
    <property type="match status" value="1"/>
</dbReference>
<dbReference type="InterPro" id="IPR011333">
    <property type="entry name" value="SKP1/BTB/POZ_sf"/>
</dbReference>
<dbReference type="PANTHER" id="PTHR45774:SF3">
    <property type="entry name" value="BTB (POZ) DOMAIN-CONTAINING 2B-RELATED"/>
    <property type="match status" value="1"/>
</dbReference>
<keyword evidence="3" id="KW-1185">Reference proteome</keyword>
<gene>
    <name evidence="2" type="ORF">niasHT_003329</name>
</gene>
<dbReference type="SUPFAM" id="SSF54695">
    <property type="entry name" value="POZ domain"/>
    <property type="match status" value="1"/>
</dbReference>
<dbReference type="InterPro" id="IPR002083">
    <property type="entry name" value="MATH/TRAF_dom"/>
</dbReference>
<dbReference type="Gene3D" id="2.60.210.10">
    <property type="entry name" value="Apoptosis, Tumor Necrosis Factor Receptor Associated Protein 2, Chain A"/>
    <property type="match status" value="1"/>
</dbReference>
<dbReference type="InterPro" id="IPR000210">
    <property type="entry name" value="BTB/POZ_dom"/>
</dbReference>
<proteinExistence type="predicted"/>
<dbReference type="InterPro" id="IPR008974">
    <property type="entry name" value="TRAF-like"/>
</dbReference>
<dbReference type="AlphaFoldDB" id="A0ABD2LXW1"/>
<dbReference type="Proteomes" id="UP001620626">
    <property type="component" value="Unassembled WGS sequence"/>
</dbReference>
<protein>
    <recommendedName>
        <fullName evidence="1">MATH domain-containing protein</fullName>
    </recommendedName>
</protein>
<evidence type="ECO:0000313" key="3">
    <source>
        <dbReference type="Proteomes" id="UP001620626"/>
    </source>
</evidence>
<comment type="caution">
    <text evidence="2">The sequence shown here is derived from an EMBL/GenBank/DDBJ whole genome shotgun (WGS) entry which is preliminary data.</text>
</comment>
<dbReference type="Gene3D" id="3.30.710.10">
    <property type="entry name" value="Potassium Channel Kv1.1, Chain A"/>
    <property type="match status" value="1"/>
</dbReference>
<dbReference type="SUPFAM" id="SSF49599">
    <property type="entry name" value="TRAF domain-like"/>
    <property type="match status" value="1"/>
</dbReference>
<accession>A0ABD2LXW1</accession>
<name>A0ABD2LXW1_9BILA</name>
<organism evidence="2 3">
    <name type="scientific">Heterodera trifolii</name>
    <dbReference type="NCBI Taxonomy" id="157864"/>
    <lineage>
        <taxon>Eukaryota</taxon>
        <taxon>Metazoa</taxon>
        <taxon>Ecdysozoa</taxon>
        <taxon>Nematoda</taxon>
        <taxon>Chromadorea</taxon>
        <taxon>Rhabditida</taxon>
        <taxon>Tylenchina</taxon>
        <taxon>Tylenchomorpha</taxon>
        <taxon>Tylenchoidea</taxon>
        <taxon>Heteroderidae</taxon>
        <taxon>Heteroderinae</taxon>
        <taxon>Heterodera</taxon>
    </lineage>
</organism>